<comment type="caution">
    <text evidence="1">The sequence shown here is derived from an EMBL/GenBank/DDBJ whole genome shotgun (WGS) entry which is preliminary data.</text>
</comment>
<protein>
    <recommendedName>
        <fullName evidence="3">Head-to-tail stopper</fullName>
    </recommendedName>
</protein>
<gene>
    <name evidence="1" type="ORF">KCH_15330</name>
</gene>
<dbReference type="RefSeq" id="WP_051652838.1">
    <property type="nucleotide sequence ID" value="NZ_KK853997.1"/>
</dbReference>
<proteinExistence type="predicted"/>
<keyword evidence="2" id="KW-1185">Reference proteome</keyword>
<organism evidence="1 2">
    <name type="scientific">Kitasatospora cheerisanensis KCTC 2395</name>
    <dbReference type="NCBI Taxonomy" id="1348663"/>
    <lineage>
        <taxon>Bacteria</taxon>
        <taxon>Bacillati</taxon>
        <taxon>Actinomycetota</taxon>
        <taxon>Actinomycetes</taxon>
        <taxon>Kitasatosporales</taxon>
        <taxon>Streptomycetaceae</taxon>
        <taxon>Kitasatospora</taxon>
    </lineage>
</organism>
<dbReference type="Proteomes" id="UP000027178">
    <property type="component" value="Unassembled WGS sequence"/>
</dbReference>
<reference evidence="1 2" key="1">
    <citation type="submission" date="2014-05" db="EMBL/GenBank/DDBJ databases">
        <title>Draft Genome Sequence of Kitasatospora cheerisanensis KCTC 2395.</title>
        <authorList>
            <person name="Nam D.H."/>
        </authorList>
    </citation>
    <scope>NUCLEOTIDE SEQUENCE [LARGE SCALE GENOMIC DNA]</scope>
    <source>
        <strain evidence="1 2">KCTC 2395</strain>
    </source>
</reference>
<dbReference type="PATRIC" id="fig|1348663.4.peg.1473"/>
<sequence length="116" mass="12603">MAIFHQQVVRLRPGTRTDRGGNTVPDWSPGAVDRLAVGRLSVQPAVQIERPGPDRTEVVTGWHVLSAPGTAPDVRSGDRVEYDSLTCEVVGEVARWANPVTGAVHHVEWQMTRATG</sequence>
<evidence type="ECO:0000313" key="1">
    <source>
        <dbReference type="EMBL" id="KDN86716.1"/>
    </source>
</evidence>
<dbReference type="OrthoDB" id="4425998at2"/>
<accession>A0A066Z8T7</accession>
<dbReference type="eggNOG" id="ENOG5031S3I">
    <property type="taxonomic scope" value="Bacteria"/>
</dbReference>
<dbReference type="HOGENOM" id="CLU_2093560_0_0_11"/>
<name>A0A066Z8T7_9ACTN</name>
<dbReference type="EMBL" id="JNBY01000056">
    <property type="protein sequence ID" value="KDN86716.1"/>
    <property type="molecule type" value="Genomic_DNA"/>
</dbReference>
<evidence type="ECO:0008006" key="3">
    <source>
        <dbReference type="Google" id="ProtNLM"/>
    </source>
</evidence>
<evidence type="ECO:0000313" key="2">
    <source>
        <dbReference type="Proteomes" id="UP000027178"/>
    </source>
</evidence>
<dbReference type="AlphaFoldDB" id="A0A066Z8T7"/>